<evidence type="ECO:0000313" key="3">
    <source>
        <dbReference type="Proteomes" id="UP000013521"/>
    </source>
</evidence>
<dbReference type="HOGENOM" id="CLU_465380_0_0_1"/>
<reference evidence="3" key="1">
    <citation type="journal article" date="2013" name="Genome Announc.">
        <title>Draft genome sequence of Neofusicoccum parvum isolate UCR-NP2, a fungal vascular pathogen associated with grapevine cankers.</title>
        <authorList>
            <person name="Blanco-Ulate B."/>
            <person name="Rolshausen P."/>
            <person name="Cantu D."/>
        </authorList>
    </citation>
    <scope>NUCLEOTIDE SEQUENCE [LARGE SCALE GENOMIC DNA]</scope>
    <source>
        <strain evidence="3">UCR-NP2</strain>
    </source>
</reference>
<feature type="region of interest" description="Disordered" evidence="1">
    <location>
        <begin position="367"/>
        <end position="424"/>
    </location>
</feature>
<sequence length="586" mass="61097">MTVINARLSPSPNTLKVNHPASATTSTALILYPRRAIITIPTPAFVAPPEALRYIAAGWRVQYARPAGAAVVTASGLFATPVLGMRSSGVERLQDTSKGEADIQGWTATEDLDHEMVIELHAALEKAIAEDVVMENNVEEEEAILKALDSFFKQQDDTTSVLSTSTNRLDPVESDFTDPFIATTTDGKTENVTEKPTIQSEFESAIELPPIEAQTTHAEEAPAEDQVIVNEPAVSHEHVTDENTVPSEQNNTQPQEAPAITTNKYGATAKESAVVEKGEVTQNEPGSKKTIAPAEHDGVQSNATHMTSAATSTFDVNKSKPADFTFRMPSATITPAGPNETSNKSKAILTSTTNSLFGTNALETSEFTFTSPQPASPQPASPQQPTPTASDPVPQDPTAMDWEPTNPPSAAGTDAQLDRPQPALPRTPFTFAFAAPVRTAAAAPVPTFPPTLFGLGGAVPTPARFGTAALRREAFTFSVGGGEQQRRGSGASSSSGGSSVSGVFSGGSLGEGESSASSVAGSEGDEVVVGFWGGEKGGGSGEEGGKAQQNGGKKKGARKGKKKKSENKNAGWGKKGGKKGGKGKKN</sequence>
<evidence type="ECO:0000256" key="1">
    <source>
        <dbReference type="SAM" id="MobiDB-lite"/>
    </source>
</evidence>
<dbReference type="EMBL" id="KB916662">
    <property type="protein sequence ID" value="EOD44852.1"/>
    <property type="molecule type" value="Genomic_DNA"/>
</dbReference>
<name>R1EBJ0_BOTPV</name>
<feature type="region of interest" description="Disordered" evidence="1">
    <location>
        <begin position="275"/>
        <end position="302"/>
    </location>
</feature>
<dbReference type="Proteomes" id="UP000013521">
    <property type="component" value="Unassembled WGS sequence"/>
</dbReference>
<organism evidence="2 3">
    <name type="scientific">Botryosphaeria parva (strain UCR-NP2)</name>
    <name type="common">Grapevine canker fungus</name>
    <name type="synonym">Neofusicoccum parvum</name>
    <dbReference type="NCBI Taxonomy" id="1287680"/>
    <lineage>
        <taxon>Eukaryota</taxon>
        <taxon>Fungi</taxon>
        <taxon>Dikarya</taxon>
        <taxon>Ascomycota</taxon>
        <taxon>Pezizomycotina</taxon>
        <taxon>Dothideomycetes</taxon>
        <taxon>Dothideomycetes incertae sedis</taxon>
        <taxon>Botryosphaeriales</taxon>
        <taxon>Botryosphaeriaceae</taxon>
        <taxon>Neofusicoccum</taxon>
    </lineage>
</organism>
<dbReference type="AlphaFoldDB" id="R1EBJ0"/>
<protein>
    <submittedName>
        <fullName evidence="2">Uncharacterized protein</fullName>
    </submittedName>
</protein>
<gene>
    <name evidence="2" type="ORF">UCRNP2_8425</name>
</gene>
<feature type="compositionally biased region" description="Pro residues" evidence="1">
    <location>
        <begin position="374"/>
        <end position="385"/>
    </location>
</feature>
<feature type="compositionally biased region" description="Low complexity" evidence="1">
    <location>
        <begin position="511"/>
        <end position="530"/>
    </location>
</feature>
<feature type="region of interest" description="Disordered" evidence="1">
    <location>
        <begin position="173"/>
        <end position="192"/>
    </location>
</feature>
<feature type="compositionally biased region" description="Polar residues" evidence="1">
    <location>
        <begin position="242"/>
        <end position="260"/>
    </location>
</feature>
<feature type="region of interest" description="Disordered" evidence="1">
    <location>
        <begin position="477"/>
        <end position="586"/>
    </location>
</feature>
<evidence type="ECO:0000313" key="2">
    <source>
        <dbReference type="EMBL" id="EOD44852.1"/>
    </source>
</evidence>
<feature type="compositionally biased region" description="Gly residues" evidence="1">
    <location>
        <begin position="531"/>
        <end position="542"/>
    </location>
</feature>
<accession>R1EBJ0</accession>
<dbReference type="KEGG" id="npa:UCRNP2_8425"/>
<feature type="compositionally biased region" description="Basic residues" evidence="1">
    <location>
        <begin position="575"/>
        <end position="586"/>
    </location>
</feature>
<feature type="compositionally biased region" description="Low complexity" evidence="1">
    <location>
        <begin position="487"/>
        <end position="503"/>
    </location>
</feature>
<feature type="region of interest" description="Disordered" evidence="1">
    <location>
        <begin position="236"/>
        <end position="260"/>
    </location>
</feature>
<feature type="compositionally biased region" description="Basic residues" evidence="1">
    <location>
        <begin position="552"/>
        <end position="565"/>
    </location>
</feature>
<proteinExistence type="predicted"/>
<dbReference type="OrthoDB" id="10666067at2759"/>